<comment type="caution">
    <text evidence="1">The sequence shown here is derived from an EMBL/GenBank/DDBJ whole genome shotgun (WGS) entry which is preliminary data.</text>
</comment>
<organism evidence="1 2">
    <name type="scientific">Dentiscutata heterogama</name>
    <dbReference type="NCBI Taxonomy" id="1316150"/>
    <lineage>
        <taxon>Eukaryota</taxon>
        <taxon>Fungi</taxon>
        <taxon>Fungi incertae sedis</taxon>
        <taxon>Mucoromycota</taxon>
        <taxon>Glomeromycotina</taxon>
        <taxon>Glomeromycetes</taxon>
        <taxon>Diversisporales</taxon>
        <taxon>Gigasporaceae</taxon>
        <taxon>Dentiscutata</taxon>
    </lineage>
</organism>
<dbReference type="Proteomes" id="UP000789702">
    <property type="component" value="Unassembled WGS sequence"/>
</dbReference>
<proteinExistence type="predicted"/>
<dbReference type="EMBL" id="CAJVPU010027515">
    <property type="protein sequence ID" value="CAG8703979.1"/>
    <property type="molecule type" value="Genomic_DNA"/>
</dbReference>
<accession>A0ACA9PDY3</accession>
<protein>
    <submittedName>
        <fullName evidence="1">14668_t:CDS:1</fullName>
    </submittedName>
</protein>
<feature type="non-terminal residue" evidence="1">
    <location>
        <position position="107"/>
    </location>
</feature>
<reference evidence="1" key="1">
    <citation type="submission" date="2021-06" db="EMBL/GenBank/DDBJ databases">
        <authorList>
            <person name="Kallberg Y."/>
            <person name="Tangrot J."/>
            <person name="Rosling A."/>
        </authorList>
    </citation>
    <scope>NUCLEOTIDE SEQUENCE</scope>
    <source>
        <strain evidence="1">IL203A</strain>
    </source>
</reference>
<evidence type="ECO:0000313" key="2">
    <source>
        <dbReference type="Proteomes" id="UP000789702"/>
    </source>
</evidence>
<keyword evidence="2" id="KW-1185">Reference proteome</keyword>
<name>A0ACA9PDY3_9GLOM</name>
<sequence length="107" mass="12614">MSRLICDNIKNANLVSEDLLSNSIVYRDFLKRYHKPIFNIIENYNCINELYSYDSDIFQVELSIYKKEFISSRIKHGYASTQNLQNNNKKFYNALSSFLTQLEIVSV</sequence>
<evidence type="ECO:0000313" key="1">
    <source>
        <dbReference type="EMBL" id="CAG8703979.1"/>
    </source>
</evidence>
<gene>
    <name evidence="1" type="ORF">DHETER_LOCUS11900</name>
</gene>